<proteinExistence type="predicted"/>
<evidence type="ECO:0000256" key="1">
    <source>
        <dbReference type="ARBA" id="ARBA00023239"/>
    </source>
</evidence>
<dbReference type="EMBL" id="KY709210">
    <property type="protein sequence ID" value="ARO91016.1"/>
    <property type="molecule type" value="Genomic_DNA"/>
</dbReference>
<organism evidence="2">
    <name type="scientific">Corynoplastis japonica</name>
    <dbReference type="NCBI Taxonomy" id="700918"/>
    <lineage>
        <taxon>Eukaryota</taxon>
        <taxon>Rhodophyta</taxon>
        <taxon>Rhodellophyceae</taxon>
        <taxon>Rhodellales</taxon>
        <taxon>Rhodellaceae</taxon>
        <taxon>Corynoplastis</taxon>
    </lineage>
</organism>
<dbReference type="Pfam" id="PF09367">
    <property type="entry name" value="CpeS"/>
    <property type="match status" value="1"/>
</dbReference>
<dbReference type="InterPro" id="IPR018536">
    <property type="entry name" value="CpcS/CpeS"/>
</dbReference>
<keyword evidence="2" id="KW-0934">Plastid</keyword>
<dbReference type="GO" id="GO:0016829">
    <property type="term" value="F:lyase activity"/>
    <property type="evidence" value="ECO:0007669"/>
    <property type="project" value="UniProtKB-KW"/>
</dbReference>
<sequence>MNNLEEFLNTSTGNWLAQTTVYNLSAKIHVSLKSELVAEVQPMSHTPESIQQIVKNNPSYCYLYIISSINTQINDNTKIYNYFMSSQEELTSRYTQGTFIRNYIHNDKSIFLKGRFFLPDKNSLIITISHDNQQIYEKHQLLSSNLQLYMNITKQFGHSIMTGFNSCIRTN</sequence>
<name>A0A1X9PU37_9RHOD</name>
<keyword evidence="1 2" id="KW-0456">Lyase</keyword>
<keyword evidence="2" id="KW-0150">Chloroplast</keyword>
<reference evidence="2" key="1">
    <citation type="submission" date="2017-03" db="EMBL/GenBank/DDBJ databases">
        <title>The new red algal subphylum Proteorhodophytina comprises the largest and most divergent plastid genomes known.</title>
        <authorList>
            <person name="Munoz-Gomez S.A."/>
            <person name="Mejia-Franco F.G."/>
            <person name="Durnin K."/>
            <person name="Morgan C."/>
            <person name="Grisdale C.J."/>
            <person name="Archibald J.M."/>
            <person name="Slamovits C.H."/>
        </authorList>
    </citation>
    <scope>NUCLEOTIDE SEQUENCE</scope>
    <source>
        <strain evidence="2">NIES-2662</strain>
    </source>
</reference>
<dbReference type="AlphaFoldDB" id="A0A1X9PU37"/>
<gene>
    <name evidence="2" type="primary">cpeS</name>
</gene>
<protein>
    <submittedName>
        <fullName evidence="2">Chromophore lyase cpcS/cpeS</fullName>
    </submittedName>
</protein>
<dbReference type="InterPro" id="IPR012674">
    <property type="entry name" value="Calycin"/>
</dbReference>
<evidence type="ECO:0000313" key="2">
    <source>
        <dbReference type="EMBL" id="ARO91016.1"/>
    </source>
</evidence>
<geneLocation type="chloroplast" evidence="2"/>
<dbReference type="Gene3D" id="2.40.128.20">
    <property type="match status" value="1"/>
</dbReference>
<accession>A0A1X9PU37</accession>